<accession>A0ABZ0L3P6</accession>
<name>A0ABZ0L3P6_9BACL</name>
<dbReference type="Proteomes" id="UP001303902">
    <property type="component" value="Chromosome"/>
</dbReference>
<dbReference type="Pfam" id="PF11738">
    <property type="entry name" value="DUF3298"/>
    <property type="match status" value="1"/>
</dbReference>
<evidence type="ECO:0000313" key="3">
    <source>
        <dbReference type="EMBL" id="WOV87166.1"/>
    </source>
</evidence>
<evidence type="ECO:0000259" key="2">
    <source>
        <dbReference type="Pfam" id="PF11738"/>
    </source>
</evidence>
<dbReference type="Gene3D" id="3.30.565.40">
    <property type="entry name" value="Fervidobacterium nodosum Rt17-B1 like"/>
    <property type="match status" value="1"/>
</dbReference>
<evidence type="ECO:0000313" key="4">
    <source>
        <dbReference type="Proteomes" id="UP001303902"/>
    </source>
</evidence>
<dbReference type="EMBL" id="CP129118">
    <property type="protein sequence ID" value="WOV87166.1"/>
    <property type="molecule type" value="Genomic_DNA"/>
</dbReference>
<reference evidence="3 4" key="1">
    <citation type="submission" date="2023-06" db="EMBL/GenBank/DDBJ databases">
        <title>Sporosarcina sp. nov., isolated from Korean tranditional fermented seafood 'Jeotgal'.</title>
        <authorList>
            <person name="Yang A.I."/>
            <person name="Shin N.-R."/>
        </authorList>
    </citation>
    <scope>NUCLEOTIDE SEQUENCE [LARGE SCALE GENOMIC DNA]</scope>
    <source>
        <strain evidence="3 4">T2O-4</strain>
    </source>
</reference>
<keyword evidence="4" id="KW-1185">Reference proteome</keyword>
<dbReference type="Gene3D" id="3.90.640.20">
    <property type="entry name" value="Heat-shock cognate protein, ATPase"/>
    <property type="match status" value="1"/>
</dbReference>
<evidence type="ECO:0000256" key="1">
    <source>
        <dbReference type="SAM" id="Phobius"/>
    </source>
</evidence>
<keyword evidence="1" id="KW-0812">Transmembrane</keyword>
<feature type="transmembrane region" description="Helical" evidence="1">
    <location>
        <begin position="40"/>
        <end position="59"/>
    </location>
</feature>
<dbReference type="InterPro" id="IPR037126">
    <property type="entry name" value="PdaC/RsiV-like_sf"/>
</dbReference>
<keyword evidence="1" id="KW-0472">Membrane</keyword>
<proteinExistence type="predicted"/>
<sequence length="290" mass="32063">MSKMNKLKRDYEKIEIPPELESVVNDAIRRSKPKRTKRPVFRNWMIGTAAASAIFVGSLNASPSFAQAMGKLPVLGSIVQVLTVNEIVFEEEKFSANLSSPAITGLGDADLQAALNEKYAEENKVLFDLFKADMEELEKAGGGYLGVDAGYEIMTDTDRILSIGRYQANTVGSSSTTFSYDTIDKVNNVLITLPSLFRDETYISAISDYIAGEIERQMAEDRDIVYFTEEDLGEGFSAIDANQQFYITAAGKLVISFDKYEIAPGSMGMITFEIPTEVVKDLLVSDLYIK</sequence>
<gene>
    <name evidence="3" type="ORF">QWT69_15080</name>
</gene>
<keyword evidence="1" id="KW-1133">Transmembrane helix</keyword>
<dbReference type="InterPro" id="IPR021729">
    <property type="entry name" value="DUF3298"/>
</dbReference>
<protein>
    <submittedName>
        <fullName evidence="3">DUF3298 domain-containing protein</fullName>
    </submittedName>
</protein>
<dbReference type="RefSeq" id="WP_317967016.1">
    <property type="nucleotide sequence ID" value="NZ_CP129118.1"/>
</dbReference>
<feature type="domain" description="DUF3298" evidence="2">
    <location>
        <begin position="196"/>
        <end position="276"/>
    </location>
</feature>
<organism evidence="3 4">
    <name type="scientific">Sporosarcina oncorhynchi</name>
    <dbReference type="NCBI Taxonomy" id="3056444"/>
    <lineage>
        <taxon>Bacteria</taxon>
        <taxon>Bacillati</taxon>
        <taxon>Bacillota</taxon>
        <taxon>Bacilli</taxon>
        <taxon>Bacillales</taxon>
        <taxon>Caryophanaceae</taxon>
        <taxon>Sporosarcina</taxon>
    </lineage>
</organism>